<comment type="caution">
    <text evidence="2">The sequence shown here is derived from an EMBL/GenBank/DDBJ whole genome shotgun (WGS) entry which is preliminary data.</text>
</comment>
<protein>
    <submittedName>
        <fullName evidence="2">Uncharacterized protein</fullName>
    </submittedName>
</protein>
<reference evidence="2" key="1">
    <citation type="journal article" date="2021" name="Proc. Natl. Acad. Sci. U.S.A.">
        <title>Three genomes in the algal genus Volvox reveal the fate of a haploid sex-determining region after a transition to homothallism.</title>
        <authorList>
            <person name="Yamamoto K."/>
            <person name="Hamaji T."/>
            <person name="Kawai-Toyooka H."/>
            <person name="Matsuzaki R."/>
            <person name="Takahashi F."/>
            <person name="Nishimura Y."/>
            <person name="Kawachi M."/>
            <person name="Noguchi H."/>
            <person name="Minakuchi Y."/>
            <person name="Umen J.G."/>
            <person name="Toyoda A."/>
            <person name="Nozaki H."/>
        </authorList>
    </citation>
    <scope>NUCLEOTIDE SEQUENCE</scope>
    <source>
        <strain evidence="2">NIES-3786</strain>
    </source>
</reference>
<evidence type="ECO:0000313" key="3">
    <source>
        <dbReference type="Proteomes" id="UP000747110"/>
    </source>
</evidence>
<organism evidence="2 3">
    <name type="scientific">Volvox reticuliferus</name>
    <dbReference type="NCBI Taxonomy" id="1737510"/>
    <lineage>
        <taxon>Eukaryota</taxon>
        <taxon>Viridiplantae</taxon>
        <taxon>Chlorophyta</taxon>
        <taxon>core chlorophytes</taxon>
        <taxon>Chlorophyceae</taxon>
        <taxon>CS clade</taxon>
        <taxon>Chlamydomonadales</taxon>
        <taxon>Volvocaceae</taxon>
        <taxon>Volvox</taxon>
    </lineage>
</organism>
<feature type="region of interest" description="Disordered" evidence="1">
    <location>
        <begin position="452"/>
        <end position="481"/>
    </location>
</feature>
<dbReference type="Proteomes" id="UP000747110">
    <property type="component" value="Unassembled WGS sequence"/>
</dbReference>
<feature type="compositionally biased region" description="Polar residues" evidence="1">
    <location>
        <begin position="472"/>
        <end position="481"/>
    </location>
</feature>
<sequence length="549" mass="60718">MPTTDLLKTFGLSRNPFTDRTAEKTNLDSTSLYIHSDLRGLKPSDTTYIFFGRRGSGKTTIRLQLEDAYRRYNEEAAAKGTKGHFIVDMCRPGHMTACLSTFMETLQASTDNWDATFSDAWTTADLVDCILSYAATELVKKFTKPNGEEARQIQETLRSDARAARQFLLLSHLYARTDTATLKQVRAVLLRPKYTATQVTVGAVSTITATGGLVAAARQPAVTGAVSEYGSASWDWLCDHVPLLRSRPKLLGAVGLGAATVGLWYYARWQRLRSLERAAALQRNIRVVKPQPLELLAGLLDHLFTSQDSVDTIRSLTLGISAHQKLELLAGLVRLLGYEAVAVFGDCFDEVTLLDPVRFPGAIKAFAREVCRNDILNFGRLHFFFPDSRLALDLNTDRTLKEARFDRHFVRDLVWSRHQLEELAERRFRAAQQALREEAAIRGSATSLLSTASSLGSNEGGSGDGNGAGNAERQSSSSVFGDPSTMSFADLFKKVRGEDFSSYLAKLSTPRELMIMMTEMFSRIEQNPEGGLTAQDMEIAVTKALEQSV</sequence>
<accession>A0A8J4C9T6</accession>
<evidence type="ECO:0000313" key="2">
    <source>
        <dbReference type="EMBL" id="GIL74476.1"/>
    </source>
</evidence>
<name>A0A8J4C9T6_9CHLO</name>
<evidence type="ECO:0000256" key="1">
    <source>
        <dbReference type="SAM" id="MobiDB-lite"/>
    </source>
</evidence>
<keyword evidence="3" id="KW-1185">Reference proteome</keyword>
<feature type="compositionally biased region" description="Gly residues" evidence="1">
    <location>
        <begin position="458"/>
        <end position="468"/>
    </location>
</feature>
<dbReference type="EMBL" id="BNCP01000006">
    <property type="protein sequence ID" value="GIL74476.1"/>
    <property type="molecule type" value="Genomic_DNA"/>
</dbReference>
<proteinExistence type="predicted"/>
<dbReference type="AlphaFoldDB" id="A0A8J4C9T6"/>
<gene>
    <name evidence="2" type="ORF">Vretifemale_4482</name>
</gene>
<dbReference type="OrthoDB" id="565013at2759"/>